<evidence type="ECO:0000256" key="4">
    <source>
        <dbReference type="SAM" id="MobiDB-lite"/>
    </source>
</evidence>
<evidence type="ECO:0000313" key="8">
    <source>
        <dbReference type="Proteomes" id="UP000823964"/>
    </source>
</evidence>
<comment type="similarity">
    <text evidence="2">Belongs to the glycosyl hydrolase 33 family.</text>
</comment>
<comment type="catalytic activity">
    <reaction evidence="1">
        <text>Hydrolysis of alpha-(2-&gt;3)-, alpha-(2-&gt;6)-, alpha-(2-&gt;8)- glycosidic linkages of terminal sialic acid residues in oligosaccharides, glycoproteins, glycolipids, colominic acid and synthetic substrates.</text>
        <dbReference type="EC" id="3.2.1.18"/>
    </reaction>
</comment>
<feature type="chain" id="PRO_5039634268" description="exo-alpha-sialidase" evidence="5">
    <location>
        <begin position="18"/>
        <end position="712"/>
    </location>
</feature>
<keyword evidence="7" id="KW-0378">Hydrolase</keyword>
<evidence type="ECO:0000256" key="3">
    <source>
        <dbReference type="ARBA" id="ARBA00012733"/>
    </source>
</evidence>
<dbReference type="InterPro" id="IPR026856">
    <property type="entry name" value="Sialidase_fam"/>
</dbReference>
<evidence type="ECO:0000256" key="2">
    <source>
        <dbReference type="ARBA" id="ARBA00009348"/>
    </source>
</evidence>
<reference evidence="7" key="2">
    <citation type="submission" date="2021-04" db="EMBL/GenBank/DDBJ databases">
        <authorList>
            <person name="Gilroy R."/>
        </authorList>
    </citation>
    <scope>NUCLEOTIDE SEQUENCE</scope>
    <source>
        <strain evidence="7">14975</strain>
    </source>
</reference>
<dbReference type="SUPFAM" id="SSF50939">
    <property type="entry name" value="Sialidases"/>
    <property type="match status" value="1"/>
</dbReference>
<dbReference type="Gene3D" id="2.120.10.10">
    <property type="match status" value="1"/>
</dbReference>
<dbReference type="EC" id="3.2.1.18" evidence="3"/>
<name>A0A9D1VAA1_9BACT</name>
<gene>
    <name evidence="7" type="ORF">H9862_01625</name>
</gene>
<evidence type="ECO:0000256" key="5">
    <source>
        <dbReference type="SAM" id="SignalP"/>
    </source>
</evidence>
<dbReference type="InterPro" id="IPR011040">
    <property type="entry name" value="Sialidase"/>
</dbReference>
<dbReference type="Proteomes" id="UP000823964">
    <property type="component" value="Unassembled WGS sequence"/>
</dbReference>
<dbReference type="InterPro" id="IPR036278">
    <property type="entry name" value="Sialidase_sf"/>
</dbReference>
<sequence>MFKSVFAALIGCGLASAAESFEKAPAGPVDNCSTEYGSLRTEAGQARILHDAKLAHSGSAALHLQGGESCVVLSFSTPLAEESSCEFWIQRWTRKGDFAFSCTAVTHEGDKEVATAGNNLGVGGYKRRVEFDLPAGTTALRLSCKSPADGGVLIDDLVLHSGAMRVSEIKFVNPGPFPLLKRAEVNPAFALQVQTVGKGNAVTPEKLSFRVHPADSIASVTLRTGAANGKDFNNTRVLGKADVAADGSVTITCTEPLSSGENWLWVDAEPSTGSSVGGVVEFRELSASVGGKTAEGEAVQQRIGYMVAVPGERVGNQPDKADPRACVSFRIPGLICTRKGTLVGCFDARYCHEGDLCADIDVATVRSTDGGQTWTEPAVAMDSGPGPENGNGDACILQDRKGRIWLQALAGHFGGGAILGVSKSGQGEDRTGQWVMTYSTDEGKSWKKEFINPTREIKKDEWTCILAGPGSGICTRRGVIVFPAQIWQNGAKIRCRSTICYSKDNGRSWHFGEGVPHSTSECQVVELKDGSLMLNCRNEARSGKRIVYVTKDLGKTWEPHESNDSALREPVCQASIIRARSDEHGSLLLFSNPKSGGRDHMTIRVSRDEGKTWSEGYEYDRRPCLGYSCLAQVDEKHIGVFYEAAHTLKGSRGIGFLLIPLDTVISEKTEEAGTPVQTEAGEKSADKKGGKKGSKKAKKGSRSKMSRAASED</sequence>
<feature type="region of interest" description="Disordered" evidence="4">
    <location>
        <begin position="669"/>
        <end position="712"/>
    </location>
</feature>
<evidence type="ECO:0000256" key="1">
    <source>
        <dbReference type="ARBA" id="ARBA00000427"/>
    </source>
</evidence>
<evidence type="ECO:0000259" key="6">
    <source>
        <dbReference type="Pfam" id="PF13088"/>
    </source>
</evidence>
<protein>
    <recommendedName>
        <fullName evidence="3">exo-alpha-sialidase</fullName>
        <ecNumber evidence="3">3.2.1.18</ecNumber>
    </recommendedName>
</protein>
<dbReference type="Pfam" id="PF13088">
    <property type="entry name" value="BNR_2"/>
    <property type="match status" value="1"/>
</dbReference>
<proteinExistence type="inferred from homology"/>
<dbReference type="PANTHER" id="PTHR10628">
    <property type="entry name" value="SIALIDASE"/>
    <property type="match status" value="1"/>
</dbReference>
<dbReference type="GO" id="GO:0006689">
    <property type="term" value="P:ganglioside catabolic process"/>
    <property type="evidence" value="ECO:0007669"/>
    <property type="project" value="TreeGrafter"/>
</dbReference>
<evidence type="ECO:0000313" key="7">
    <source>
        <dbReference type="EMBL" id="HIX19284.1"/>
    </source>
</evidence>
<dbReference type="GO" id="GO:0004308">
    <property type="term" value="F:exo-alpha-sialidase activity"/>
    <property type="evidence" value="ECO:0007669"/>
    <property type="project" value="UniProtKB-EC"/>
</dbReference>
<dbReference type="PANTHER" id="PTHR10628:SF30">
    <property type="entry name" value="EXO-ALPHA-SIALIDASE"/>
    <property type="match status" value="1"/>
</dbReference>
<feature type="domain" description="Sialidase" evidence="6">
    <location>
        <begin position="358"/>
        <end position="632"/>
    </location>
</feature>
<comment type="caution">
    <text evidence="7">The sequence shown here is derived from an EMBL/GenBank/DDBJ whole genome shotgun (WGS) entry which is preliminary data.</text>
</comment>
<dbReference type="GO" id="GO:0009313">
    <property type="term" value="P:oligosaccharide catabolic process"/>
    <property type="evidence" value="ECO:0007669"/>
    <property type="project" value="TreeGrafter"/>
</dbReference>
<dbReference type="GO" id="GO:0016020">
    <property type="term" value="C:membrane"/>
    <property type="evidence" value="ECO:0007669"/>
    <property type="project" value="TreeGrafter"/>
</dbReference>
<accession>A0A9D1VAA1</accession>
<keyword evidence="5" id="KW-0732">Signal</keyword>
<dbReference type="CDD" id="cd15482">
    <property type="entry name" value="Sialidase_non-viral"/>
    <property type="match status" value="1"/>
</dbReference>
<dbReference type="AlphaFoldDB" id="A0A9D1VAA1"/>
<dbReference type="GO" id="GO:0005737">
    <property type="term" value="C:cytoplasm"/>
    <property type="evidence" value="ECO:0007669"/>
    <property type="project" value="TreeGrafter"/>
</dbReference>
<feature type="compositionally biased region" description="Basic residues" evidence="4">
    <location>
        <begin position="689"/>
        <end position="705"/>
    </location>
</feature>
<feature type="signal peptide" evidence="5">
    <location>
        <begin position="1"/>
        <end position="17"/>
    </location>
</feature>
<dbReference type="EMBL" id="DXFQ01000025">
    <property type="protein sequence ID" value="HIX19284.1"/>
    <property type="molecule type" value="Genomic_DNA"/>
</dbReference>
<reference evidence="7" key="1">
    <citation type="journal article" date="2021" name="PeerJ">
        <title>Extensive microbial diversity within the chicken gut microbiome revealed by metagenomics and culture.</title>
        <authorList>
            <person name="Gilroy R."/>
            <person name="Ravi A."/>
            <person name="Getino M."/>
            <person name="Pursley I."/>
            <person name="Horton D.L."/>
            <person name="Alikhan N.F."/>
            <person name="Baker D."/>
            <person name="Gharbi K."/>
            <person name="Hall N."/>
            <person name="Watson M."/>
            <person name="Adriaenssens E.M."/>
            <person name="Foster-Nyarko E."/>
            <person name="Jarju S."/>
            <person name="Secka A."/>
            <person name="Antonio M."/>
            <person name="Oren A."/>
            <person name="Chaudhuri R.R."/>
            <person name="La Ragione R."/>
            <person name="Hildebrand F."/>
            <person name="Pallen M.J."/>
        </authorList>
    </citation>
    <scope>NUCLEOTIDE SEQUENCE</scope>
    <source>
        <strain evidence="7">14975</strain>
    </source>
</reference>
<organism evidence="7 8">
    <name type="scientific">Candidatus Akkermansia intestinigallinarum</name>
    <dbReference type="NCBI Taxonomy" id="2838431"/>
    <lineage>
        <taxon>Bacteria</taxon>
        <taxon>Pseudomonadati</taxon>
        <taxon>Verrucomicrobiota</taxon>
        <taxon>Verrucomicrobiia</taxon>
        <taxon>Verrucomicrobiales</taxon>
        <taxon>Akkermansiaceae</taxon>
        <taxon>Akkermansia</taxon>
    </lineage>
</organism>